<dbReference type="Gene3D" id="4.10.240.10">
    <property type="entry name" value="Zn(2)-C6 fungal-type DNA-binding domain"/>
    <property type="match status" value="1"/>
</dbReference>
<protein>
    <recommendedName>
        <fullName evidence="2">Zn(2)-C6 fungal-type domain-containing protein</fullName>
    </recommendedName>
</protein>
<dbReference type="CDD" id="cd00067">
    <property type="entry name" value="GAL4"/>
    <property type="match status" value="1"/>
</dbReference>
<sequence length="513" mass="57299">MVFCGRPSKSCANCRTRRIKCDLVEPACSQCMRAKKICPGYRDQLALLFREQSEAVARKVTSQRTHNSKKGNWTSPVPKNPPKAAHSPTTSSIEEEGIKFLLERYLKLPLFAPGNSLDPSVLRTLPHDRSHSVILAAMTSVGLAGLANVKNDDDLMVLARHNYLSALRMTMASIHDSVQVGLGQTLRAVILLGIFESVTCDTSSRDSWASHFDGAAAILKVRNPHGPRQNEEAINVLLIWFQIAIGCIQRHKNLPLAMIEYPESCRAYLSELEQPACSLASIVTRFIALWASLGHQSFADSNIIQCALSFENDLKNWAMELPESWAFRAAPFSGEVEAFTGCMGHDYPNRFIANSWSWYRTVRMLVNDILVEHLPSHVCTAVEYELRLADALSTLSQLSTEICSSASYFLQVFDSHRNTSRFHIHGAFTLLWPLKVVGSSRGSSEALYLWAVGALQNIWQCLGIKMALEMANQVIEDRRRMIFPVQQEQLRVESMATVSFPSPLASLSEGRER</sequence>
<evidence type="ECO:0000256" key="1">
    <source>
        <dbReference type="SAM" id="MobiDB-lite"/>
    </source>
</evidence>
<dbReference type="PROSITE" id="PS50048">
    <property type="entry name" value="ZN2_CY6_FUNGAL_2"/>
    <property type="match status" value="1"/>
</dbReference>
<proteinExistence type="predicted"/>
<dbReference type="STRING" id="675824.A0A1E3PZ20"/>
<dbReference type="GO" id="GO:0008270">
    <property type="term" value="F:zinc ion binding"/>
    <property type="evidence" value="ECO:0007669"/>
    <property type="project" value="InterPro"/>
</dbReference>
<feature type="region of interest" description="Disordered" evidence="1">
    <location>
        <begin position="58"/>
        <end position="92"/>
    </location>
</feature>
<dbReference type="GO" id="GO:0000981">
    <property type="term" value="F:DNA-binding transcription factor activity, RNA polymerase II-specific"/>
    <property type="evidence" value="ECO:0007669"/>
    <property type="project" value="InterPro"/>
</dbReference>
<dbReference type="SUPFAM" id="SSF57701">
    <property type="entry name" value="Zn2/Cys6 DNA-binding domain"/>
    <property type="match status" value="1"/>
</dbReference>
<dbReference type="OrthoDB" id="2991872at2759"/>
<dbReference type="PROSITE" id="PS00463">
    <property type="entry name" value="ZN2_CY6_FUNGAL_1"/>
    <property type="match status" value="1"/>
</dbReference>
<dbReference type="Pfam" id="PF00172">
    <property type="entry name" value="Zn_clus"/>
    <property type="match status" value="1"/>
</dbReference>
<dbReference type="PANTHER" id="PTHR38791">
    <property type="entry name" value="ZN(II)2CYS6 TRANSCRIPTION FACTOR (EUROFUNG)-RELATED-RELATED"/>
    <property type="match status" value="1"/>
</dbReference>
<gene>
    <name evidence="3" type="ORF">LIPSTDRAFT_155461</name>
</gene>
<evidence type="ECO:0000259" key="2">
    <source>
        <dbReference type="PROSITE" id="PS50048"/>
    </source>
</evidence>
<dbReference type="EMBL" id="KV454299">
    <property type="protein sequence ID" value="ODQ70661.1"/>
    <property type="molecule type" value="Genomic_DNA"/>
</dbReference>
<accession>A0A1E3PZ20</accession>
<dbReference type="Proteomes" id="UP000094385">
    <property type="component" value="Unassembled WGS sequence"/>
</dbReference>
<organism evidence="3 4">
    <name type="scientific">Lipomyces starkeyi NRRL Y-11557</name>
    <dbReference type="NCBI Taxonomy" id="675824"/>
    <lineage>
        <taxon>Eukaryota</taxon>
        <taxon>Fungi</taxon>
        <taxon>Dikarya</taxon>
        <taxon>Ascomycota</taxon>
        <taxon>Saccharomycotina</taxon>
        <taxon>Lipomycetes</taxon>
        <taxon>Lipomycetales</taxon>
        <taxon>Lipomycetaceae</taxon>
        <taxon>Lipomyces</taxon>
    </lineage>
</organism>
<evidence type="ECO:0000313" key="4">
    <source>
        <dbReference type="Proteomes" id="UP000094385"/>
    </source>
</evidence>
<dbReference type="InterPro" id="IPR053175">
    <property type="entry name" value="DHMBA_Reg_Transcription_Factor"/>
</dbReference>
<feature type="compositionally biased region" description="Polar residues" evidence="1">
    <location>
        <begin position="60"/>
        <end position="77"/>
    </location>
</feature>
<dbReference type="SMART" id="SM00066">
    <property type="entry name" value="GAL4"/>
    <property type="match status" value="1"/>
</dbReference>
<dbReference type="InterPro" id="IPR036864">
    <property type="entry name" value="Zn2-C6_fun-type_DNA-bd_sf"/>
</dbReference>
<dbReference type="AlphaFoldDB" id="A0A1E3PZ20"/>
<dbReference type="InterPro" id="IPR001138">
    <property type="entry name" value="Zn2Cys6_DnaBD"/>
</dbReference>
<feature type="domain" description="Zn(2)-C6 fungal-type" evidence="2">
    <location>
        <begin position="10"/>
        <end position="38"/>
    </location>
</feature>
<name>A0A1E3PZ20_LIPST</name>
<evidence type="ECO:0000313" key="3">
    <source>
        <dbReference type="EMBL" id="ODQ70661.1"/>
    </source>
</evidence>
<reference evidence="3 4" key="1">
    <citation type="journal article" date="2016" name="Proc. Natl. Acad. Sci. U.S.A.">
        <title>Comparative genomics of biotechnologically important yeasts.</title>
        <authorList>
            <person name="Riley R."/>
            <person name="Haridas S."/>
            <person name="Wolfe K.H."/>
            <person name="Lopes M.R."/>
            <person name="Hittinger C.T."/>
            <person name="Goeker M."/>
            <person name="Salamov A.A."/>
            <person name="Wisecaver J.H."/>
            <person name="Long T.M."/>
            <person name="Calvey C.H."/>
            <person name="Aerts A.L."/>
            <person name="Barry K.W."/>
            <person name="Choi C."/>
            <person name="Clum A."/>
            <person name="Coughlan A.Y."/>
            <person name="Deshpande S."/>
            <person name="Douglass A.P."/>
            <person name="Hanson S.J."/>
            <person name="Klenk H.-P."/>
            <person name="LaButti K.M."/>
            <person name="Lapidus A."/>
            <person name="Lindquist E.A."/>
            <person name="Lipzen A.M."/>
            <person name="Meier-Kolthoff J.P."/>
            <person name="Ohm R.A."/>
            <person name="Otillar R.P."/>
            <person name="Pangilinan J.L."/>
            <person name="Peng Y."/>
            <person name="Rokas A."/>
            <person name="Rosa C.A."/>
            <person name="Scheuner C."/>
            <person name="Sibirny A.A."/>
            <person name="Slot J.C."/>
            <person name="Stielow J.B."/>
            <person name="Sun H."/>
            <person name="Kurtzman C.P."/>
            <person name="Blackwell M."/>
            <person name="Grigoriev I.V."/>
            <person name="Jeffries T.W."/>
        </authorList>
    </citation>
    <scope>NUCLEOTIDE SEQUENCE [LARGE SCALE GENOMIC DNA]</scope>
    <source>
        <strain evidence="3 4">NRRL Y-11557</strain>
    </source>
</reference>
<keyword evidence="4" id="KW-1185">Reference proteome</keyword>